<feature type="domain" description="Ig-like" evidence="5">
    <location>
        <begin position="168"/>
        <end position="246"/>
    </location>
</feature>
<dbReference type="GO" id="GO:0002682">
    <property type="term" value="P:regulation of immune system process"/>
    <property type="evidence" value="ECO:0007669"/>
    <property type="project" value="TreeGrafter"/>
</dbReference>
<evidence type="ECO:0000313" key="7">
    <source>
        <dbReference type="Proteomes" id="UP000694547"/>
    </source>
</evidence>
<name>A0A8C8W7I3_PERMB</name>
<dbReference type="InterPro" id="IPR050831">
    <property type="entry name" value="CEA_cell_adhesion"/>
</dbReference>
<keyword evidence="7" id="KW-1185">Reference proteome</keyword>
<dbReference type="CDD" id="cd05774">
    <property type="entry name" value="IgV_CEACAM_D1"/>
    <property type="match status" value="1"/>
</dbReference>
<dbReference type="GO" id="GO:1990782">
    <property type="term" value="F:protein tyrosine kinase binding"/>
    <property type="evidence" value="ECO:0007669"/>
    <property type="project" value="TreeGrafter"/>
</dbReference>
<dbReference type="Ensembl" id="ENSPEMT00000035532.1">
    <property type="protein sequence ID" value="ENSPEMP00000036857.1"/>
    <property type="gene ID" value="ENSPEMG00000031358.1"/>
</dbReference>
<dbReference type="PANTHER" id="PTHR44427">
    <property type="entry name" value="CARCINOEMBRYONIC ANTIGEN-RELATED CELL ADHESION MOLECULE 19"/>
    <property type="match status" value="1"/>
</dbReference>
<evidence type="ECO:0000256" key="2">
    <source>
        <dbReference type="ARBA" id="ARBA00023180"/>
    </source>
</evidence>
<dbReference type="PROSITE" id="PS50835">
    <property type="entry name" value="IG_LIKE"/>
    <property type="match status" value="1"/>
</dbReference>
<dbReference type="GeneTree" id="ENSGT01100000263479"/>
<evidence type="ECO:0000259" key="5">
    <source>
        <dbReference type="PROSITE" id="PS50835"/>
    </source>
</evidence>
<evidence type="ECO:0000256" key="3">
    <source>
        <dbReference type="ARBA" id="ARBA00023319"/>
    </source>
</evidence>
<dbReference type="InterPro" id="IPR003598">
    <property type="entry name" value="Ig_sub2"/>
</dbReference>
<comment type="similarity">
    <text evidence="4">Belongs to the immunoglobulin superfamily. CEA family.</text>
</comment>
<dbReference type="Proteomes" id="UP000694547">
    <property type="component" value="Chromosome 1"/>
</dbReference>
<evidence type="ECO:0000256" key="1">
    <source>
        <dbReference type="ARBA" id="ARBA00022729"/>
    </source>
</evidence>
<keyword evidence="1" id="KW-0732">Signal</keyword>
<dbReference type="SMART" id="SM00408">
    <property type="entry name" value="IGc2"/>
    <property type="match status" value="1"/>
</dbReference>
<reference evidence="6" key="2">
    <citation type="submission" date="2025-08" db="UniProtKB">
        <authorList>
            <consortium name="Ensembl"/>
        </authorList>
    </citation>
    <scope>IDENTIFICATION</scope>
</reference>
<dbReference type="InterPro" id="IPR036179">
    <property type="entry name" value="Ig-like_dom_sf"/>
</dbReference>
<evidence type="ECO:0000256" key="4">
    <source>
        <dbReference type="ARBA" id="ARBA00038222"/>
    </source>
</evidence>
<dbReference type="FunFam" id="2.60.40.10:FF:000340">
    <property type="entry name" value="Carcinoembryonic antigen-related cell adhesion molecule 1"/>
    <property type="match status" value="1"/>
</dbReference>
<dbReference type="AlphaFoldDB" id="A0A8C8W7I3"/>
<sequence length="256" mass="28838">MCAHHSALVCGRTPTHIPRLSDGHTCTGHTDPRLMGVLAFLLASLLACWTSNAVAHPSIEAVPPSLPEGGNVLLRVDNQAEKLQAFFWYKGKRAFEEFKIAHYETASQSLKWGRKYSGRERVYTNGSLLLQNVTQEDTGIYTLETFGTYYQCEITHVYLQVYKIVTQPTIQVKTTRVGRQNAAILTCMSPYSGVDVSWIFNNKTLDFSRRMTLSPEKHRLTIAPLRLEDAGEYLCEISNSFSSKKSHPVYLFLISV</sequence>
<reference evidence="6" key="3">
    <citation type="submission" date="2025-09" db="UniProtKB">
        <authorList>
            <consortium name="Ensembl"/>
        </authorList>
    </citation>
    <scope>IDENTIFICATION</scope>
</reference>
<dbReference type="InterPro" id="IPR013151">
    <property type="entry name" value="Immunoglobulin_dom"/>
</dbReference>
<accession>A0A8C8W7I3</accession>
<dbReference type="PANTHER" id="PTHR44427:SF1">
    <property type="entry name" value="CARCINOEMBRYONIC ANTIGEN-RELATED CELL ADHESION MOLECULE 1"/>
    <property type="match status" value="1"/>
</dbReference>
<organism evidence="6 7">
    <name type="scientific">Peromyscus maniculatus bairdii</name>
    <name type="common">Prairie deer mouse</name>
    <dbReference type="NCBI Taxonomy" id="230844"/>
    <lineage>
        <taxon>Eukaryota</taxon>
        <taxon>Metazoa</taxon>
        <taxon>Chordata</taxon>
        <taxon>Craniata</taxon>
        <taxon>Vertebrata</taxon>
        <taxon>Euteleostomi</taxon>
        <taxon>Mammalia</taxon>
        <taxon>Eutheria</taxon>
        <taxon>Euarchontoglires</taxon>
        <taxon>Glires</taxon>
        <taxon>Rodentia</taxon>
        <taxon>Myomorpha</taxon>
        <taxon>Muroidea</taxon>
        <taxon>Cricetidae</taxon>
        <taxon>Neotominae</taxon>
        <taxon>Peromyscus</taxon>
    </lineage>
</organism>
<dbReference type="GO" id="GO:0007165">
    <property type="term" value="P:signal transduction"/>
    <property type="evidence" value="ECO:0007669"/>
    <property type="project" value="TreeGrafter"/>
</dbReference>
<dbReference type="GO" id="GO:0009986">
    <property type="term" value="C:cell surface"/>
    <property type="evidence" value="ECO:0007669"/>
    <property type="project" value="TreeGrafter"/>
</dbReference>
<dbReference type="SMART" id="SM00409">
    <property type="entry name" value="IG"/>
    <property type="match status" value="2"/>
</dbReference>
<proteinExistence type="inferred from homology"/>
<dbReference type="Pfam" id="PF07686">
    <property type="entry name" value="V-set"/>
    <property type="match status" value="1"/>
</dbReference>
<dbReference type="Pfam" id="PF00047">
    <property type="entry name" value="ig"/>
    <property type="match status" value="1"/>
</dbReference>
<evidence type="ECO:0000313" key="6">
    <source>
        <dbReference type="Ensembl" id="ENSPEMP00000036857.1"/>
    </source>
</evidence>
<dbReference type="InterPro" id="IPR003599">
    <property type="entry name" value="Ig_sub"/>
</dbReference>
<dbReference type="GO" id="GO:0005886">
    <property type="term" value="C:plasma membrane"/>
    <property type="evidence" value="ECO:0007669"/>
    <property type="project" value="TreeGrafter"/>
</dbReference>
<keyword evidence="2" id="KW-0325">Glycoprotein</keyword>
<dbReference type="SUPFAM" id="SSF48726">
    <property type="entry name" value="Immunoglobulin"/>
    <property type="match status" value="2"/>
</dbReference>
<protein>
    <recommendedName>
        <fullName evidence="5">Ig-like domain-containing protein</fullName>
    </recommendedName>
</protein>
<dbReference type="InterPro" id="IPR013106">
    <property type="entry name" value="Ig_V-set"/>
</dbReference>
<keyword evidence="3" id="KW-0393">Immunoglobulin domain</keyword>
<reference evidence="6 7" key="1">
    <citation type="submission" date="2018-10" db="EMBL/GenBank/DDBJ databases">
        <title>Improved assembly of the deer mouse Peromyscus maniculatus genome.</title>
        <authorList>
            <person name="Lassance J.-M."/>
            <person name="Hoekstra H.E."/>
        </authorList>
    </citation>
    <scope>NUCLEOTIDE SEQUENCE [LARGE SCALE GENOMIC DNA]</scope>
</reference>
<dbReference type="InterPro" id="IPR013783">
    <property type="entry name" value="Ig-like_fold"/>
</dbReference>
<dbReference type="FunFam" id="2.60.40.10:FF:000244">
    <property type="entry name" value="carcinoembryonic antigen-related cell adhesion molecule 16"/>
    <property type="match status" value="1"/>
</dbReference>
<dbReference type="Gene3D" id="2.60.40.10">
    <property type="entry name" value="Immunoglobulins"/>
    <property type="match status" value="2"/>
</dbReference>
<dbReference type="InterPro" id="IPR007110">
    <property type="entry name" value="Ig-like_dom"/>
</dbReference>